<dbReference type="Pfam" id="PF02518">
    <property type="entry name" value="HATPase_c"/>
    <property type="match status" value="1"/>
</dbReference>
<dbReference type="SUPFAM" id="SSF55874">
    <property type="entry name" value="ATPase domain of HSP90 chaperone/DNA topoisomerase II/histidine kinase"/>
    <property type="match status" value="1"/>
</dbReference>
<dbReference type="InterPro" id="IPR004358">
    <property type="entry name" value="Sig_transdc_His_kin-like_C"/>
</dbReference>
<evidence type="ECO:0000256" key="3">
    <source>
        <dbReference type="ARBA" id="ARBA00022553"/>
    </source>
</evidence>
<gene>
    <name evidence="9" type="ORF">WMO41_00960</name>
</gene>
<dbReference type="PRINTS" id="PR00344">
    <property type="entry name" value="BCTRLSENSOR"/>
</dbReference>
<dbReference type="InterPro" id="IPR005467">
    <property type="entry name" value="His_kinase_dom"/>
</dbReference>
<dbReference type="EMBL" id="JBBMFJ010000001">
    <property type="protein sequence ID" value="MEQ2561759.1"/>
    <property type="molecule type" value="Genomic_DNA"/>
</dbReference>
<dbReference type="PANTHER" id="PTHR43065:SF42">
    <property type="entry name" value="TWO-COMPONENT SENSOR PPRA"/>
    <property type="match status" value="1"/>
</dbReference>
<dbReference type="SUPFAM" id="SSF52172">
    <property type="entry name" value="CheY-like"/>
    <property type="match status" value="1"/>
</dbReference>
<accession>A0ABV1HHG7</accession>
<dbReference type="PANTHER" id="PTHR43065">
    <property type="entry name" value="SENSOR HISTIDINE KINASE"/>
    <property type="match status" value="1"/>
</dbReference>
<dbReference type="CDD" id="cd18774">
    <property type="entry name" value="PDC2_HK_sensor"/>
    <property type="match status" value="1"/>
</dbReference>
<dbReference type="InterPro" id="IPR003594">
    <property type="entry name" value="HATPase_dom"/>
</dbReference>
<evidence type="ECO:0000256" key="6">
    <source>
        <dbReference type="SAM" id="MobiDB-lite"/>
    </source>
</evidence>
<dbReference type="SMART" id="SM00387">
    <property type="entry name" value="HATPase_c"/>
    <property type="match status" value="1"/>
</dbReference>
<evidence type="ECO:0000256" key="4">
    <source>
        <dbReference type="ARBA" id="ARBA00022777"/>
    </source>
</evidence>
<keyword evidence="9" id="KW-0547">Nucleotide-binding</keyword>
<evidence type="ECO:0000256" key="1">
    <source>
        <dbReference type="ARBA" id="ARBA00000085"/>
    </source>
</evidence>
<keyword evidence="4" id="KW-0808">Transferase</keyword>
<evidence type="ECO:0000313" key="10">
    <source>
        <dbReference type="Proteomes" id="UP001437460"/>
    </source>
</evidence>
<keyword evidence="4" id="KW-0418">Kinase</keyword>
<keyword evidence="9" id="KW-0067">ATP-binding</keyword>
<feature type="compositionally biased region" description="Basic and acidic residues" evidence="6">
    <location>
        <begin position="136"/>
        <end position="151"/>
    </location>
</feature>
<dbReference type="Gene3D" id="3.30.565.10">
    <property type="entry name" value="Histidine kinase-like ATPase, C-terminal domain"/>
    <property type="match status" value="1"/>
</dbReference>
<keyword evidence="7" id="KW-1133">Transmembrane helix</keyword>
<proteinExistence type="predicted"/>
<keyword evidence="3" id="KW-0597">Phosphoprotein</keyword>
<feature type="domain" description="Histidine kinase" evidence="8">
    <location>
        <begin position="396"/>
        <end position="608"/>
    </location>
</feature>
<dbReference type="InterPro" id="IPR036097">
    <property type="entry name" value="HisK_dim/P_sf"/>
</dbReference>
<organism evidence="9 10">
    <name type="scientific">Ventrimonas faecis</name>
    <dbReference type="NCBI Taxonomy" id="3133170"/>
    <lineage>
        <taxon>Bacteria</taxon>
        <taxon>Bacillati</taxon>
        <taxon>Bacillota</taxon>
        <taxon>Clostridia</taxon>
        <taxon>Lachnospirales</taxon>
        <taxon>Lachnospiraceae</taxon>
        <taxon>Ventrimonas</taxon>
    </lineage>
</organism>
<dbReference type="PROSITE" id="PS50109">
    <property type="entry name" value="HIS_KIN"/>
    <property type="match status" value="1"/>
</dbReference>
<feature type="region of interest" description="Disordered" evidence="6">
    <location>
        <begin position="123"/>
        <end position="151"/>
    </location>
</feature>
<protein>
    <recommendedName>
        <fullName evidence="2">histidine kinase</fullName>
        <ecNumber evidence="2">2.7.13.3</ecNumber>
    </recommendedName>
</protein>
<evidence type="ECO:0000313" key="9">
    <source>
        <dbReference type="EMBL" id="MEQ2561759.1"/>
    </source>
</evidence>
<evidence type="ECO:0000259" key="8">
    <source>
        <dbReference type="PROSITE" id="PS50109"/>
    </source>
</evidence>
<name>A0ABV1HHG7_9FIRM</name>
<dbReference type="SMART" id="SM00388">
    <property type="entry name" value="HisKA"/>
    <property type="match status" value="1"/>
</dbReference>
<reference evidence="9 10" key="1">
    <citation type="submission" date="2024-03" db="EMBL/GenBank/DDBJ databases">
        <title>Human intestinal bacterial collection.</title>
        <authorList>
            <person name="Pauvert C."/>
            <person name="Hitch T.C.A."/>
            <person name="Clavel T."/>
        </authorList>
    </citation>
    <scope>NUCLEOTIDE SEQUENCE [LARGE SCALE GENOMIC DNA]</scope>
    <source>
        <strain evidence="9 10">CLA-AP-H27</strain>
    </source>
</reference>
<dbReference type="InterPro" id="IPR011006">
    <property type="entry name" value="CheY-like_superfamily"/>
</dbReference>
<dbReference type="InterPro" id="IPR003661">
    <property type="entry name" value="HisK_dim/P_dom"/>
</dbReference>
<evidence type="ECO:0000256" key="5">
    <source>
        <dbReference type="ARBA" id="ARBA00023012"/>
    </source>
</evidence>
<dbReference type="SUPFAM" id="SSF47384">
    <property type="entry name" value="Homodimeric domain of signal transducing histidine kinase"/>
    <property type="match status" value="1"/>
</dbReference>
<dbReference type="CDD" id="cd00082">
    <property type="entry name" value="HisKA"/>
    <property type="match status" value="1"/>
</dbReference>
<evidence type="ECO:0000256" key="7">
    <source>
        <dbReference type="SAM" id="Phobius"/>
    </source>
</evidence>
<dbReference type="InterPro" id="IPR036890">
    <property type="entry name" value="HATPase_C_sf"/>
</dbReference>
<dbReference type="GO" id="GO:0005524">
    <property type="term" value="F:ATP binding"/>
    <property type="evidence" value="ECO:0007669"/>
    <property type="project" value="UniProtKB-KW"/>
</dbReference>
<dbReference type="Gene3D" id="1.10.287.130">
    <property type="match status" value="1"/>
</dbReference>
<feature type="transmembrane region" description="Helical" evidence="7">
    <location>
        <begin position="325"/>
        <end position="348"/>
    </location>
</feature>
<comment type="caution">
    <text evidence="9">The sequence shown here is derived from an EMBL/GenBank/DDBJ whole genome shotgun (WGS) entry which is preliminary data.</text>
</comment>
<dbReference type="CDD" id="cd00075">
    <property type="entry name" value="HATPase"/>
    <property type="match status" value="1"/>
</dbReference>
<dbReference type="CDD" id="cd00156">
    <property type="entry name" value="REC"/>
    <property type="match status" value="1"/>
</dbReference>
<keyword evidence="7" id="KW-0472">Membrane</keyword>
<dbReference type="Gene3D" id="3.30.450.20">
    <property type="entry name" value="PAS domain"/>
    <property type="match status" value="1"/>
</dbReference>
<dbReference type="Proteomes" id="UP001437460">
    <property type="component" value="Unassembled WGS sequence"/>
</dbReference>
<dbReference type="RefSeq" id="WP_349228201.1">
    <property type="nucleotide sequence ID" value="NZ_JBBMFJ010000001.1"/>
</dbReference>
<dbReference type="Pfam" id="PF00512">
    <property type="entry name" value="HisKA"/>
    <property type="match status" value="1"/>
</dbReference>
<keyword evidence="10" id="KW-1185">Reference proteome</keyword>
<evidence type="ECO:0000256" key="2">
    <source>
        <dbReference type="ARBA" id="ARBA00012438"/>
    </source>
</evidence>
<keyword evidence="5" id="KW-0902">Two-component regulatory system</keyword>
<dbReference type="Gene3D" id="3.40.50.2300">
    <property type="match status" value="1"/>
</dbReference>
<sequence>MKWKTELIAAGLLLLLSLAMIFAGFRFYRQYRAQVIETEESQLLTMAGIIGNNLNMYLEQQLDQIDLFYAQEAEASSPAQAESIEARTSYFLKESGSLYNWIAVTEPDGTRLRYEPGKAAVLEQAEPGRGLQQEEDNQRSPERTAKDIERDGTQYVGGILESADQPAWISGKEISDQTGWYELYIQKEVPSGDGICTLTFALNLETLYQKIVAPVKIGKDGYSSVKDQNMYIIMHHAKDQIGLEALDDRLKKYPDLDLSSMNDWLKKQAQDASGTGVIDTYVWDDPGLARVQRVVAFQSIYIQGERWIVNSTIPIRELSGPLDSMMTMLTGAVFLYILLLVVATVFLLRNRFLAETQQKEITYLKEINQGMEMLAQKNNEIRHYQRIQSLGMMASHIAHEFNNYLTPVLIYAELLENDDSITPENQEMIHEITEAVDKASNLSKELLAFSRQDTGVRLELLNFTEEVESAVSIVRQLAPSAINVKTEVTQEPLYVLGRRRMAEHILMNLCKNAFQAMEKTETKELWIRLYAKDSDTICLQVSDTGCGIGDDAMQKIFEPFYTTKGSRQGTGLGLSVVQNMVTSVGGSIRVESKADAGTTFILEIPQSRSEEEKDSRKRLKQVRKIAIVSREESAKTWKNVSAGSQKTVDIYAHPAALIDRIQKNPAAYDLVIAEYTLPTMNGIDLCEVIRRINPEIRLILIAEQSGADFEWYLNNGMIDRFMLKEEFAEEFAEMFG</sequence>
<keyword evidence="7" id="KW-0812">Transmembrane</keyword>
<dbReference type="EC" id="2.7.13.3" evidence="2"/>
<comment type="catalytic activity">
    <reaction evidence="1">
        <text>ATP + protein L-histidine = ADP + protein N-phospho-L-histidine.</text>
        <dbReference type="EC" id="2.7.13.3"/>
    </reaction>
</comment>